<proteinExistence type="predicted"/>
<dbReference type="STRING" id="633440.SAMN05421869_12529"/>
<feature type="domain" description="N-acetyltransferase" evidence="1">
    <location>
        <begin position="24"/>
        <end position="194"/>
    </location>
</feature>
<dbReference type="InterPro" id="IPR000182">
    <property type="entry name" value="GNAT_dom"/>
</dbReference>
<dbReference type="SUPFAM" id="SSF55729">
    <property type="entry name" value="Acyl-CoA N-acyltransferases (Nat)"/>
    <property type="match status" value="1"/>
</dbReference>
<gene>
    <name evidence="2" type="ORF">SAMN05421869_12529</name>
</gene>
<dbReference type="Pfam" id="PF13302">
    <property type="entry name" value="Acetyltransf_3"/>
    <property type="match status" value="1"/>
</dbReference>
<evidence type="ECO:0000313" key="2">
    <source>
        <dbReference type="EMBL" id="SDL36447.1"/>
    </source>
</evidence>
<name>A0A1G9JFU1_9ACTN</name>
<dbReference type="PANTHER" id="PTHR43792">
    <property type="entry name" value="GNAT FAMILY, PUTATIVE (AFU_ORTHOLOGUE AFUA_3G00765)-RELATED-RELATED"/>
    <property type="match status" value="1"/>
</dbReference>
<sequence>MFYDHGLMSRLPTLSAAEVPSERLLLRRALHDADREGFIEFSTDPEVQEYLGGPRPRSEVEQRFDAVITADATSSPGNYVIADNATNRFIGTLKLARRSTDSPGHVTEDGEELELGYVLRRSAWGAGFAFEAATAALRAAADELPDQPVLLVTQTANTRSLKLAARLGFHPISTFEEYGAEQTLCTAPLSMYKI</sequence>
<dbReference type="InterPro" id="IPR016181">
    <property type="entry name" value="Acyl_CoA_acyltransferase"/>
</dbReference>
<dbReference type="InterPro" id="IPR051531">
    <property type="entry name" value="N-acetyltransferase"/>
</dbReference>
<evidence type="ECO:0000259" key="1">
    <source>
        <dbReference type="PROSITE" id="PS51186"/>
    </source>
</evidence>
<keyword evidence="3" id="KW-1185">Reference proteome</keyword>
<dbReference type="Gene3D" id="3.40.630.30">
    <property type="match status" value="1"/>
</dbReference>
<dbReference type="AlphaFoldDB" id="A0A1G9JFU1"/>
<organism evidence="2 3">
    <name type="scientific">Nonomuraea jiangxiensis</name>
    <dbReference type="NCBI Taxonomy" id="633440"/>
    <lineage>
        <taxon>Bacteria</taxon>
        <taxon>Bacillati</taxon>
        <taxon>Actinomycetota</taxon>
        <taxon>Actinomycetes</taxon>
        <taxon>Streptosporangiales</taxon>
        <taxon>Streptosporangiaceae</taxon>
        <taxon>Nonomuraea</taxon>
    </lineage>
</organism>
<dbReference type="Proteomes" id="UP000199202">
    <property type="component" value="Unassembled WGS sequence"/>
</dbReference>
<dbReference type="PROSITE" id="PS51186">
    <property type="entry name" value="GNAT"/>
    <property type="match status" value="1"/>
</dbReference>
<keyword evidence="2" id="KW-0808">Transferase</keyword>
<accession>A0A1G9JFU1</accession>
<dbReference type="GO" id="GO:0016747">
    <property type="term" value="F:acyltransferase activity, transferring groups other than amino-acyl groups"/>
    <property type="evidence" value="ECO:0007669"/>
    <property type="project" value="InterPro"/>
</dbReference>
<dbReference type="EMBL" id="FNDJ01000025">
    <property type="protein sequence ID" value="SDL36447.1"/>
    <property type="molecule type" value="Genomic_DNA"/>
</dbReference>
<dbReference type="PANTHER" id="PTHR43792:SF1">
    <property type="entry name" value="N-ACETYLTRANSFERASE DOMAIN-CONTAINING PROTEIN"/>
    <property type="match status" value="1"/>
</dbReference>
<evidence type="ECO:0000313" key="3">
    <source>
        <dbReference type="Proteomes" id="UP000199202"/>
    </source>
</evidence>
<protein>
    <submittedName>
        <fullName evidence="2">Protein N-acetyltransferase, RimJ/RimL family</fullName>
    </submittedName>
</protein>
<reference evidence="2 3" key="1">
    <citation type="submission" date="2016-10" db="EMBL/GenBank/DDBJ databases">
        <authorList>
            <person name="de Groot N.N."/>
        </authorList>
    </citation>
    <scope>NUCLEOTIDE SEQUENCE [LARGE SCALE GENOMIC DNA]</scope>
    <source>
        <strain evidence="2 3">CGMCC 4.6533</strain>
    </source>
</reference>